<sequence>MPGFFCFLFFCRVSLADSAFVISAVDQPKTQLTFESKYKSLCPLEPSSLQVYIVSNQPIQQSLKHGFISPEISKEYNSVPSKSRLWIHNRPNDGLIPELLENWTTECRGRVFLKEIISTDDVSSAYGDITNQDDGALLVVFVTAPSEKLNDLYKRQLSSHGQPSSKANPSGMPSSKTGVFWRYSFLSDYIIIGALVLILLFIPPVLLGSYALMSIEASKGLKTKMVGSITEVKGT</sequence>
<feature type="signal peptide" evidence="2">
    <location>
        <begin position="1"/>
        <end position="18"/>
    </location>
</feature>
<protein>
    <recommendedName>
        <fullName evidence="4">Protein BIG1</fullName>
    </recommendedName>
</protein>
<feature type="chain" id="PRO_5006588998" description="Protein BIG1" evidence="2">
    <location>
        <begin position="19"/>
        <end position="235"/>
    </location>
</feature>
<keyword evidence="2" id="KW-0732">Signal</keyword>
<evidence type="ECO:0008006" key="4">
    <source>
        <dbReference type="Google" id="ProtNLM"/>
    </source>
</evidence>
<keyword evidence="1" id="KW-1133">Transmembrane helix</keyword>
<evidence type="ECO:0000313" key="3">
    <source>
        <dbReference type="EMBL" id="ALL41085.1"/>
    </source>
</evidence>
<name>A0A0S1MJQ9_PHAPC</name>
<reference evidence="3" key="1">
    <citation type="submission" date="2015-07" db="EMBL/GenBank/DDBJ databases">
        <title>Elucidating the P. pachyrhizi secretome and potential effectors.</title>
        <authorList>
            <person name="de Carvalho M.C.C.G."/>
            <person name="Nascimento L.C."/>
            <person name="Darben L.M."/>
            <person name="Polizel-Podanosqui A.M."/>
            <person name="Lopes-Caitar V.S."/>
            <person name="Rocha C.S."/>
            <person name="Qi M."/>
            <person name="Carazolle M."/>
            <person name="Kuwahara M.K."/>
            <person name="Pereira G.A.G."/>
            <person name="Abdelnoor R.V."/>
            <person name="Whitham S.A."/>
            <person name="Marcelino-Guimaraes F.C."/>
        </authorList>
    </citation>
    <scope>NUCLEOTIDE SEQUENCE</scope>
</reference>
<evidence type="ECO:0000256" key="2">
    <source>
        <dbReference type="SAM" id="SignalP"/>
    </source>
</evidence>
<keyword evidence="1" id="KW-0472">Membrane</keyword>
<feature type="transmembrane region" description="Helical" evidence="1">
    <location>
        <begin position="189"/>
        <end position="212"/>
    </location>
</feature>
<evidence type="ECO:0000256" key="1">
    <source>
        <dbReference type="SAM" id="Phobius"/>
    </source>
</evidence>
<accession>A0A0S1MJQ9</accession>
<proteinExistence type="evidence at transcript level"/>
<organism evidence="3">
    <name type="scientific">Phakopsora pachyrhizi</name>
    <name type="common">Asian soybean rust disease fungus</name>
    <dbReference type="NCBI Taxonomy" id="170000"/>
    <lineage>
        <taxon>Eukaryota</taxon>
        <taxon>Fungi</taxon>
        <taxon>Dikarya</taxon>
        <taxon>Basidiomycota</taxon>
        <taxon>Pucciniomycotina</taxon>
        <taxon>Pucciniomycetes</taxon>
        <taxon>Pucciniales</taxon>
        <taxon>Phakopsoraceae</taxon>
        <taxon>Phakopsora</taxon>
    </lineage>
</organism>
<keyword evidence="1" id="KW-0812">Transmembrane</keyword>
<dbReference type="AlphaFoldDB" id="A0A0S1MJQ9"/>
<dbReference type="EMBL" id="KT246995">
    <property type="protein sequence ID" value="ALL41085.1"/>
    <property type="molecule type" value="mRNA"/>
</dbReference>